<name>A0AAD6UI52_9AGAR</name>
<dbReference type="EMBL" id="JARJCN010000004">
    <property type="protein sequence ID" value="KAJ7101267.1"/>
    <property type="molecule type" value="Genomic_DNA"/>
</dbReference>
<comment type="caution">
    <text evidence="1">The sequence shown here is derived from an EMBL/GenBank/DDBJ whole genome shotgun (WGS) entry which is preliminary data.</text>
</comment>
<sequence length="201" mass="21443">MPSRARVRSSCARCAASRPGRGAFGDGGTASALFMSCVRGHDAPERLAPRPSLPLPVAFASHPAVSPSSFVASLFERGWGRTAAPFVMLSACAPPSRSAPQSQGHMRCDVVRVQARRRPGAWYPGHSDARMRCWGRAQARPFLRAEDAGPGWPRPGCPPPFSCASRSQSQSPASVLLPLPKSLTSGSLVHSLTFKSRQIAR</sequence>
<protein>
    <submittedName>
        <fullName evidence="1">Uncharacterized protein</fullName>
    </submittedName>
</protein>
<gene>
    <name evidence="1" type="ORF">B0H15DRAFT_815510</name>
</gene>
<accession>A0AAD6UI52</accession>
<organism evidence="1 2">
    <name type="scientific">Mycena belliarum</name>
    <dbReference type="NCBI Taxonomy" id="1033014"/>
    <lineage>
        <taxon>Eukaryota</taxon>
        <taxon>Fungi</taxon>
        <taxon>Dikarya</taxon>
        <taxon>Basidiomycota</taxon>
        <taxon>Agaricomycotina</taxon>
        <taxon>Agaricomycetes</taxon>
        <taxon>Agaricomycetidae</taxon>
        <taxon>Agaricales</taxon>
        <taxon>Marasmiineae</taxon>
        <taxon>Mycenaceae</taxon>
        <taxon>Mycena</taxon>
    </lineage>
</organism>
<evidence type="ECO:0000313" key="1">
    <source>
        <dbReference type="EMBL" id="KAJ7101267.1"/>
    </source>
</evidence>
<keyword evidence="2" id="KW-1185">Reference proteome</keyword>
<evidence type="ECO:0000313" key="2">
    <source>
        <dbReference type="Proteomes" id="UP001222325"/>
    </source>
</evidence>
<dbReference type="Proteomes" id="UP001222325">
    <property type="component" value="Unassembled WGS sequence"/>
</dbReference>
<dbReference type="AlphaFoldDB" id="A0AAD6UI52"/>
<proteinExistence type="predicted"/>
<reference evidence="1" key="1">
    <citation type="submission" date="2023-03" db="EMBL/GenBank/DDBJ databases">
        <title>Massive genome expansion in bonnet fungi (Mycena s.s.) driven by repeated elements and novel gene families across ecological guilds.</title>
        <authorList>
            <consortium name="Lawrence Berkeley National Laboratory"/>
            <person name="Harder C.B."/>
            <person name="Miyauchi S."/>
            <person name="Viragh M."/>
            <person name="Kuo A."/>
            <person name="Thoen E."/>
            <person name="Andreopoulos B."/>
            <person name="Lu D."/>
            <person name="Skrede I."/>
            <person name="Drula E."/>
            <person name="Henrissat B."/>
            <person name="Morin E."/>
            <person name="Kohler A."/>
            <person name="Barry K."/>
            <person name="LaButti K."/>
            <person name="Morin E."/>
            <person name="Salamov A."/>
            <person name="Lipzen A."/>
            <person name="Mereny Z."/>
            <person name="Hegedus B."/>
            <person name="Baldrian P."/>
            <person name="Stursova M."/>
            <person name="Weitz H."/>
            <person name="Taylor A."/>
            <person name="Grigoriev I.V."/>
            <person name="Nagy L.G."/>
            <person name="Martin F."/>
            <person name="Kauserud H."/>
        </authorList>
    </citation>
    <scope>NUCLEOTIDE SEQUENCE</scope>
    <source>
        <strain evidence="1">CBHHK173m</strain>
    </source>
</reference>